<name>A0A964T4A2_9HYPH</name>
<dbReference type="Pfam" id="PF07331">
    <property type="entry name" value="TctB"/>
    <property type="match status" value="1"/>
</dbReference>
<sequence>MASRRPETMALRHEDTVGGGALIAVGGVVTLLSLDMGTGAAGATLPPNFFPLLCSAGLMICGAVLLVRGLLSAAKPLPALLDARVGAVLVALVAYFWWFEAIDFRVGTWLFALVALFAFGLRRPRQLIFVPIVLSAALYLAFTYGFDVVLPSWT</sequence>
<keyword evidence="1" id="KW-0472">Membrane</keyword>
<organism evidence="3 4">
    <name type="scientific">Propylenella binzhouense</name>
    <dbReference type="NCBI Taxonomy" id="2555902"/>
    <lineage>
        <taxon>Bacteria</taxon>
        <taxon>Pseudomonadati</taxon>
        <taxon>Pseudomonadota</taxon>
        <taxon>Alphaproteobacteria</taxon>
        <taxon>Hyphomicrobiales</taxon>
        <taxon>Propylenellaceae</taxon>
        <taxon>Propylenella</taxon>
    </lineage>
</organism>
<dbReference type="AlphaFoldDB" id="A0A964T4A2"/>
<evidence type="ECO:0000256" key="1">
    <source>
        <dbReference type="SAM" id="Phobius"/>
    </source>
</evidence>
<feature type="transmembrane region" description="Helical" evidence="1">
    <location>
        <begin position="128"/>
        <end position="146"/>
    </location>
</feature>
<reference evidence="3" key="1">
    <citation type="submission" date="2019-03" db="EMBL/GenBank/DDBJ databases">
        <title>Afifella sp. nov., isolated from activated sludge.</title>
        <authorList>
            <person name="Li Q."/>
            <person name="Liu Y."/>
        </authorList>
    </citation>
    <scope>NUCLEOTIDE SEQUENCE</scope>
    <source>
        <strain evidence="3">L72</strain>
    </source>
</reference>
<evidence type="ECO:0000259" key="2">
    <source>
        <dbReference type="Pfam" id="PF07331"/>
    </source>
</evidence>
<gene>
    <name evidence="3" type="ORF">E4O86_05990</name>
</gene>
<proteinExistence type="predicted"/>
<feature type="transmembrane region" description="Helical" evidence="1">
    <location>
        <begin position="49"/>
        <end position="67"/>
    </location>
</feature>
<comment type="caution">
    <text evidence="3">The sequence shown here is derived from an EMBL/GenBank/DDBJ whole genome shotgun (WGS) entry which is preliminary data.</text>
</comment>
<dbReference type="InterPro" id="IPR009936">
    <property type="entry name" value="DUF1468"/>
</dbReference>
<evidence type="ECO:0000313" key="3">
    <source>
        <dbReference type="EMBL" id="MYZ47262.1"/>
    </source>
</evidence>
<keyword evidence="1" id="KW-1133">Transmembrane helix</keyword>
<feature type="transmembrane region" description="Helical" evidence="1">
    <location>
        <begin position="79"/>
        <end position="98"/>
    </location>
</feature>
<feature type="transmembrane region" description="Helical" evidence="1">
    <location>
        <begin position="21"/>
        <end position="43"/>
    </location>
</feature>
<accession>A0A964T4A2</accession>
<feature type="transmembrane region" description="Helical" evidence="1">
    <location>
        <begin position="104"/>
        <end position="121"/>
    </location>
</feature>
<dbReference type="Proteomes" id="UP000773614">
    <property type="component" value="Unassembled WGS sequence"/>
</dbReference>
<evidence type="ECO:0000313" key="4">
    <source>
        <dbReference type="Proteomes" id="UP000773614"/>
    </source>
</evidence>
<keyword evidence="4" id="KW-1185">Reference proteome</keyword>
<protein>
    <submittedName>
        <fullName evidence="3">Tripartite tricarboxylate transporter TctB family protein</fullName>
    </submittedName>
</protein>
<keyword evidence="1" id="KW-0812">Transmembrane</keyword>
<dbReference type="EMBL" id="SPKJ01000012">
    <property type="protein sequence ID" value="MYZ47262.1"/>
    <property type="molecule type" value="Genomic_DNA"/>
</dbReference>
<feature type="domain" description="DUF1468" evidence="2">
    <location>
        <begin position="18"/>
        <end position="151"/>
    </location>
</feature>